<protein>
    <submittedName>
        <fullName evidence="1">Uncharacterized protein</fullName>
    </submittedName>
</protein>
<dbReference type="EMBL" id="CP022743">
    <property type="protein sequence ID" value="ASU32338.1"/>
    <property type="molecule type" value="Genomic_DNA"/>
</dbReference>
<keyword evidence="2" id="KW-1185">Reference proteome</keyword>
<gene>
    <name evidence="1" type="ORF">MuYL_0435</name>
</gene>
<sequence>MTENAHPLLKGFVRLSGSVAEVANKLGPLAGLEGTWHGTDGWNMIAVPSQNHGTAGFTLLVQNYSETITFTAIGAPVPNRGGATEQFITGLTYELTVTDNTTQGILHIENGMWLNMADVQIQPDGPVKAAAPMPFTIARMASIPHGDVVMALGNATTTSGGFSIPDINALPVELGRPDLGYLDPYKIIQQFPQFSARNPNLMLQKAIQNQKIGNVTTIQVDTNNQGGNISNIPFIHEHVNASRFFSTFWIEDVSMNGVNFKQLQYSQQADLDFLPKFHAPGLIMWPHVNVNTLRKQ</sequence>
<dbReference type="Gene3D" id="2.40.128.20">
    <property type="match status" value="1"/>
</dbReference>
<organism evidence="1 2">
    <name type="scientific">Mucilaginibacter xinganensis</name>
    <dbReference type="NCBI Taxonomy" id="1234841"/>
    <lineage>
        <taxon>Bacteria</taxon>
        <taxon>Pseudomonadati</taxon>
        <taxon>Bacteroidota</taxon>
        <taxon>Sphingobacteriia</taxon>
        <taxon>Sphingobacteriales</taxon>
        <taxon>Sphingobacteriaceae</taxon>
        <taxon>Mucilaginibacter</taxon>
    </lineage>
</organism>
<dbReference type="InterPro" id="IPR047975">
    <property type="entry name" value="Heme_bind_FMP"/>
</dbReference>
<accession>A0A223NRQ7</accession>
<evidence type="ECO:0000313" key="2">
    <source>
        <dbReference type="Proteomes" id="UP000215002"/>
    </source>
</evidence>
<dbReference type="SUPFAM" id="SSF50814">
    <property type="entry name" value="Lipocalins"/>
    <property type="match status" value="1"/>
</dbReference>
<name>A0A223NRQ7_9SPHI</name>
<dbReference type="Proteomes" id="UP000215002">
    <property type="component" value="Chromosome"/>
</dbReference>
<dbReference type="InterPro" id="IPR012674">
    <property type="entry name" value="Calycin"/>
</dbReference>
<dbReference type="AlphaFoldDB" id="A0A223NRQ7"/>
<dbReference type="NCBIfam" id="NF040572">
    <property type="entry name" value="heme_bind_FMP"/>
    <property type="match status" value="1"/>
</dbReference>
<dbReference type="RefSeq" id="WP_211710226.1">
    <property type="nucleotide sequence ID" value="NZ_CP022743.1"/>
</dbReference>
<evidence type="ECO:0000313" key="1">
    <source>
        <dbReference type="EMBL" id="ASU32338.1"/>
    </source>
</evidence>
<proteinExistence type="predicted"/>
<dbReference type="KEGG" id="muc:MuYL_0435"/>
<reference evidence="1 2" key="1">
    <citation type="submission" date="2017-08" db="EMBL/GenBank/DDBJ databases">
        <title>Complete genome sequence of Mucilaginibacter sp. strain BJC16-A31.</title>
        <authorList>
            <consortium name="Henan University of Science and Technology"/>
            <person name="You X."/>
        </authorList>
    </citation>
    <scope>NUCLEOTIDE SEQUENCE [LARGE SCALE GENOMIC DNA]</scope>
    <source>
        <strain evidence="1 2">BJC16-A31</strain>
    </source>
</reference>